<name>A0ABR2ZQ15_9AGAR</name>
<feature type="domain" description="F-box" evidence="2">
    <location>
        <begin position="36"/>
        <end position="86"/>
    </location>
</feature>
<evidence type="ECO:0000256" key="1">
    <source>
        <dbReference type="SAM" id="MobiDB-lite"/>
    </source>
</evidence>
<dbReference type="Proteomes" id="UP001437256">
    <property type="component" value="Unassembled WGS sequence"/>
</dbReference>
<dbReference type="SUPFAM" id="SSF52047">
    <property type="entry name" value="RNI-like"/>
    <property type="match status" value="1"/>
</dbReference>
<evidence type="ECO:0000313" key="3">
    <source>
        <dbReference type="EMBL" id="KAL0063771.1"/>
    </source>
</evidence>
<dbReference type="InterPro" id="IPR001810">
    <property type="entry name" value="F-box_dom"/>
</dbReference>
<organism evidence="3 4">
    <name type="scientific">Marasmius tenuissimus</name>
    <dbReference type="NCBI Taxonomy" id="585030"/>
    <lineage>
        <taxon>Eukaryota</taxon>
        <taxon>Fungi</taxon>
        <taxon>Dikarya</taxon>
        <taxon>Basidiomycota</taxon>
        <taxon>Agaricomycotina</taxon>
        <taxon>Agaricomycetes</taxon>
        <taxon>Agaricomycetidae</taxon>
        <taxon>Agaricales</taxon>
        <taxon>Marasmiineae</taxon>
        <taxon>Marasmiaceae</taxon>
        <taxon>Marasmius</taxon>
    </lineage>
</organism>
<evidence type="ECO:0000259" key="2">
    <source>
        <dbReference type="PROSITE" id="PS50181"/>
    </source>
</evidence>
<dbReference type="Gene3D" id="3.80.10.10">
    <property type="entry name" value="Ribonuclease Inhibitor"/>
    <property type="match status" value="1"/>
</dbReference>
<dbReference type="InterPro" id="IPR032675">
    <property type="entry name" value="LRR_dom_sf"/>
</dbReference>
<dbReference type="CDD" id="cd09917">
    <property type="entry name" value="F-box_SF"/>
    <property type="match status" value="1"/>
</dbReference>
<dbReference type="SUPFAM" id="SSF81383">
    <property type="entry name" value="F-box domain"/>
    <property type="match status" value="1"/>
</dbReference>
<dbReference type="PROSITE" id="PS50181">
    <property type="entry name" value="FBOX"/>
    <property type="match status" value="1"/>
</dbReference>
<proteinExistence type="predicted"/>
<comment type="caution">
    <text evidence="3">The sequence shown here is derived from an EMBL/GenBank/DDBJ whole genome shotgun (WGS) entry which is preliminary data.</text>
</comment>
<protein>
    <recommendedName>
        <fullName evidence="2">F-box domain-containing protein</fullName>
    </recommendedName>
</protein>
<keyword evidence="4" id="KW-1185">Reference proteome</keyword>
<dbReference type="InterPro" id="IPR036047">
    <property type="entry name" value="F-box-like_dom_sf"/>
</dbReference>
<accession>A0ABR2ZQ15</accession>
<reference evidence="3 4" key="1">
    <citation type="submission" date="2024-05" db="EMBL/GenBank/DDBJ databases">
        <title>A draft genome resource for the thread blight pathogen Marasmius tenuissimus strain MS-2.</title>
        <authorList>
            <person name="Yulfo-Soto G.E."/>
            <person name="Baruah I.K."/>
            <person name="Amoako-Attah I."/>
            <person name="Bukari Y."/>
            <person name="Meinhardt L.W."/>
            <person name="Bailey B.A."/>
            <person name="Cohen S.P."/>
        </authorList>
    </citation>
    <scope>NUCLEOTIDE SEQUENCE [LARGE SCALE GENOMIC DNA]</scope>
    <source>
        <strain evidence="3 4">MS-2</strain>
    </source>
</reference>
<evidence type="ECO:0000313" key="4">
    <source>
        <dbReference type="Proteomes" id="UP001437256"/>
    </source>
</evidence>
<feature type="region of interest" description="Disordered" evidence="1">
    <location>
        <begin position="1"/>
        <end position="25"/>
    </location>
</feature>
<gene>
    <name evidence="3" type="ORF">AAF712_009328</name>
</gene>
<dbReference type="EMBL" id="JBBXMP010000074">
    <property type="protein sequence ID" value="KAL0063771.1"/>
    <property type="molecule type" value="Genomic_DNA"/>
</dbReference>
<sequence>MTSQEGGSPLFPGSVEGGLSQQDELPQHVAAKKSTSKKFSDLSNEILEMILESLDEEELRVLLSTNRRFFDICSSLLHKKLSWKTYIALFKHSPLFTQGPRAHLYAESVRTVVLGGRDHYHSSTRWEWDEVIQTLSRFPSLQTLVIDHITVPLYRLPDVLGKLPRLKQLSYRSCTGGGLNFTPQSLENLETEGLGHFSHLEVRRLYIPNRHGFIDAGVMTMAALSTLPSLRTLHVDTTSWETLLRGRNEAGWSLPQSLQQIVVSPAGRPNSHAFGSNIFQTPRKTRGFLDALEPCVGSLESLKILVPEASPNLRRGAVRLNFLRLKEFVGPQELIPNIGFPPEVETVWVPGRDRLFGPPSLGSLPSPSTNLRFLSVGNWDVIEHPLRCLLVHFPNLEELSLTPRSAIAKHADKAVFIVIALSEPESGFYPLPVGSQVG</sequence>